<sequence length="410" mass="44554">GDRLDILKSIVSQRSAVTTDSIVPLNWSKMAGRSEGYVMQDLVDLVDKAIFQACKKAVSAEGHTEAVSLELDNSDFEEALNNSVPLLQRGVEFYHGSSHSWDDVGGLSDVKKILIEVLQWPSQYPEIFENAPLRVQSGLLLYGAPGTGKTLLASAVAKECGLKFISIKGPELLSKYIGASEEAVRNVFQKAQSAKPCVLFFDEFDSLAPRRGHDSTGVTDRVVNQLLTQLDGVESLHGVSVVAATSRPDLIDPALLRPGRLDRIIKCPLPDRDDRLSILQALSHKLVLSDDVNFGEVADETEGFTGADLQAVLYTALLQAVERNVALCDVDSEDVKQEPVIGDVRAKPEKVTSGPVVTQANLKAALKDTKPSLSDTEKLRYHLIYAKFERSRGGTSAEDVTAMPQRATLA</sequence>
<gene>
    <name evidence="6" type="ORF">Cfor_07071</name>
</gene>
<dbReference type="OrthoDB" id="8173462at2759"/>
<proteinExistence type="inferred from homology"/>
<keyword evidence="2 4" id="KW-0547">Nucleotide-binding</keyword>
<dbReference type="PANTHER" id="PTHR23077:SF12">
    <property type="entry name" value="PEROXISOMAL ATPASE PEX1"/>
    <property type="match status" value="1"/>
</dbReference>
<dbReference type="GO" id="GO:0016558">
    <property type="term" value="P:protein import into peroxisome matrix"/>
    <property type="evidence" value="ECO:0007669"/>
    <property type="project" value="TreeGrafter"/>
</dbReference>
<feature type="non-terminal residue" evidence="6">
    <location>
        <position position="1"/>
    </location>
</feature>
<keyword evidence="3 4" id="KW-0067">ATP-binding</keyword>
<evidence type="ECO:0000256" key="2">
    <source>
        <dbReference type="ARBA" id="ARBA00022741"/>
    </source>
</evidence>
<dbReference type="InParanoid" id="A0A6L2PRZ5"/>
<protein>
    <recommendedName>
        <fullName evidence="5">AAA+ ATPase domain-containing protein</fullName>
    </recommendedName>
</protein>
<evidence type="ECO:0000313" key="7">
    <source>
        <dbReference type="Proteomes" id="UP000502823"/>
    </source>
</evidence>
<feature type="domain" description="AAA+ ATPase" evidence="5">
    <location>
        <begin position="135"/>
        <end position="271"/>
    </location>
</feature>
<dbReference type="Gene3D" id="3.40.50.300">
    <property type="entry name" value="P-loop containing nucleotide triphosphate hydrolases"/>
    <property type="match status" value="1"/>
</dbReference>
<dbReference type="FunFam" id="3.40.50.300:FF:000149">
    <property type="entry name" value="Nuclear valosin-containing protein-like"/>
    <property type="match status" value="1"/>
</dbReference>
<dbReference type="GO" id="GO:0005524">
    <property type="term" value="F:ATP binding"/>
    <property type="evidence" value="ECO:0007669"/>
    <property type="project" value="UniProtKB-KW"/>
</dbReference>
<dbReference type="InterPro" id="IPR041569">
    <property type="entry name" value="AAA_lid_3"/>
</dbReference>
<dbReference type="SMART" id="SM00382">
    <property type="entry name" value="AAA"/>
    <property type="match status" value="1"/>
</dbReference>
<dbReference type="GO" id="GO:0016887">
    <property type="term" value="F:ATP hydrolysis activity"/>
    <property type="evidence" value="ECO:0007669"/>
    <property type="project" value="InterPro"/>
</dbReference>
<comment type="caution">
    <text evidence="6">The sequence shown here is derived from an EMBL/GenBank/DDBJ whole genome shotgun (WGS) entry which is preliminary data.</text>
</comment>
<evidence type="ECO:0000256" key="1">
    <source>
        <dbReference type="ARBA" id="ARBA00006914"/>
    </source>
</evidence>
<dbReference type="PANTHER" id="PTHR23077">
    <property type="entry name" value="AAA-FAMILY ATPASE"/>
    <property type="match status" value="1"/>
</dbReference>
<dbReference type="Pfam" id="PF17862">
    <property type="entry name" value="AAA_lid_3"/>
    <property type="match status" value="1"/>
</dbReference>
<dbReference type="CDD" id="cd19526">
    <property type="entry name" value="RecA-like_PEX1_r2"/>
    <property type="match status" value="1"/>
</dbReference>
<evidence type="ECO:0000256" key="4">
    <source>
        <dbReference type="RuleBase" id="RU003651"/>
    </source>
</evidence>
<dbReference type="EMBL" id="BLKM01011798">
    <property type="protein sequence ID" value="GFG34400.1"/>
    <property type="molecule type" value="Genomic_DNA"/>
</dbReference>
<dbReference type="InterPro" id="IPR003959">
    <property type="entry name" value="ATPase_AAA_core"/>
</dbReference>
<evidence type="ECO:0000313" key="6">
    <source>
        <dbReference type="EMBL" id="GFG34400.1"/>
    </source>
</evidence>
<dbReference type="Pfam" id="PF00004">
    <property type="entry name" value="AAA"/>
    <property type="match status" value="1"/>
</dbReference>
<name>A0A6L2PRZ5_COPFO</name>
<dbReference type="InterPro" id="IPR003960">
    <property type="entry name" value="ATPase_AAA_CS"/>
</dbReference>
<keyword evidence="7" id="KW-1185">Reference proteome</keyword>
<dbReference type="PROSITE" id="PS00674">
    <property type="entry name" value="AAA"/>
    <property type="match status" value="1"/>
</dbReference>
<dbReference type="AlphaFoldDB" id="A0A6L2PRZ5"/>
<dbReference type="SUPFAM" id="SSF52540">
    <property type="entry name" value="P-loop containing nucleoside triphosphate hydrolases"/>
    <property type="match status" value="1"/>
</dbReference>
<reference evidence="7" key="1">
    <citation type="submission" date="2020-01" db="EMBL/GenBank/DDBJ databases">
        <title>Draft genome sequence of the Termite Coptotermes fromosanus.</title>
        <authorList>
            <person name="Itakura S."/>
            <person name="Yosikawa Y."/>
            <person name="Umezawa K."/>
        </authorList>
    </citation>
    <scope>NUCLEOTIDE SEQUENCE [LARGE SCALE GENOMIC DNA]</scope>
</reference>
<dbReference type="InterPro" id="IPR050168">
    <property type="entry name" value="AAA_ATPase_domain"/>
</dbReference>
<dbReference type="Gene3D" id="1.10.8.60">
    <property type="match status" value="2"/>
</dbReference>
<organism evidence="6 7">
    <name type="scientific">Coptotermes formosanus</name>
    <name type="common">Formosan subterranean termite</name>
    <dbReference type="NCBI Taxonomy" id="36987"/>
    <lineage>
        <taxon>Eukaryota</taxon>
        <taxon>Metazoa</taxon>
        <taxon>Ecdysozoa</taxon>
        <taxon>Arthropoda</taxon>
        <taxon>Hexapoda</taxon>
        <taxon>Insecta</taxon>
        <taxon>Pterygota</taxon>
        <taxon>Neoptera</taxon>
        <taxon>Polyneoptera</taxon>
        <taxon>Dictyoptera</taxon>
        <taxon>Blattodea</taxon>
        <taxon>Blattoidea</taxon>
        <taxon>Termitoidae</taxon>
        <taxon>Rhinotermitidae</taxon>
        <taxon>Coptotermes</taxon>
    </lineage>
</organism>
<dbReference type="GO" id="GO:0005778">
    <property type="term" value="C:peroxisomal membrane"/>
    <property type="evidence" value="ECO:0007669"/>
    <property type="project" value="TreeGrafter"/>
</dbReference>
<accession>A0A6L2PRZ5</accession>
<dbReference type="GO" id="GO:0005829">
    <property type="term" value="C:cytosol"/>
    <property type="evidence" value="ECO:0007669"/>
    <property type="project" value="TreeGrafter"/>
</dbReference>
<comment type="similarity">
    <text evidence="1 4">Belongs to the AAA ATPase family.</text>
</comment>
<evidence type="ECO:0000256" key="3">
    <source>
        <dbReference type="ARBA" id="ARBA00022840"/>
    </source>
</evidence>
<dbReference type="Proteomes" id="UP000502823">
    <property type="component" value="Unassembled WGS sequence"/>
</dbReference>
<evidence type="ECO:0000259" key="5">
    <source>
        <dbReference type="SMART" id="SM00382"/>
    </source>
</evidence>
<dbReference type="InterPro" id="IPR027417">
    <property type="entry name" value="P-loop_NTPase"/>
</dbReference>
<dbReference type="InterPro" id="IPR003593">
    <property type="entry name" value="AAA+_ATPase"/>
</dbReference>